<keyword evidence="2" id="KW-0813">Transport</keyword>
<dbReference type="InterPro" id="IPR056536">
    <property type="entry name" value="TPR_NUP160_C"/>
</dbReference>
<proteinExistence type="predicted"/>
<dbReference type="InterPro" id="IPR056548">
    <property type="entry name" value="HEAT_Nup120"/>
</dbReference>
<evidence type="ECO:0000313" key="8">
    <source>
        <dbReference type="Proteomes" id="UP000298030"/>
    </source>
</evidence>
<evidence type="ECO:0000256" key="1">
    <source>
        <dbReference type="ARBA" id="ARBA00004123"/>
    </source>
</evidence>
<feature type="domain" description="NUP160 C-terminal TPR" evidence="6">
    <location>
        <begin position="1124"/>
        <end position="1358"/>
    </location>
</feature>
<evidence type="ECO:0008006" key="9">
    <source>
        <dbReference type="Google" id="ProtNLM"/>
    </source>
</evidence>
<dbReference type="Pfam" id="PF23347">
    <property type="entry name" value="TPR_Nup160_C"/>
    <property type="match status" value="1"/>
</dbReference>
<dbReference type="EMBL" id="QPFP01000007">
    <property type="protein sequence ID" value="TEB35580.1"/>
    <property type="molecule type" value="Genomic_DNA"/>
</dbReference>
<comment type="subcellular location">
    <subcellularLocation>
        <location evidence="1">Nucleus</location>
    </subcellularLocation>
</comment>
<dbReference type="PANTHER" id="PTHR21286">
    <property type="entry name" value="NUCLEAR PORE COMPLEX PROTEIN NUP160"/>
    <property type="match status" value="1"/>
</dbReference>
<protein>
    <recommendedName>
        <fullName evidence="9">Nucleoporin Nup120/160-domain-containing protein</fullName>
    </recommendedName>
</protein>
<evidence type="ECO:0000256" key="2">
    <source>
        <dbReference type="ARBA" id="ARBA00022448"/>
    </source>
</evidence>
<feature type="domain" description="Nucleoporin Nup120/160 beta-propeller" evidence="4">
    <location>
        <begin position="62"/>
        <end position="538"/>
    </location>
</feature>
<dbReference type="GO" id="GO:0017056">
    <property type="term" value="F:structural constituent of nuclear pore"/>
    <property type="evidence" value="ECO:0007669"/>
    <property type="project" value="TreeGrafter"/>
</dbReference>
<dbReference type="PANTHER" id="PTHR21286:SF0">
    <property type="entry name" value="NUCLEAR PORE COMPLEX PROTEIN NUP160"/>
    <property type="match status" value="1"/>
</dbReference>
<dbReference type="STRING" id="71717.A0A4Y7TN13"/>
<reference evidence="7 8" key="1">
    <citation type="journal article" date="2019" name="Nat. Ecol. Evol.">
        <title>Megaphylogeny resolves global patterns of mushroom evolution.</title>
        <authorList>
            <person name="Varga T."/>
            <person name="Krizsan K."/>
            <person name="Foldi C."/>
            <person name="Dima B."/>
            <person name="Sanchez-Garcia M."/>
            <person name="Sanchez-Ramirez S."/>
            <person name="Szollosi G.J."/>
            <person name="Szarkandi J.G."/>
            <person name="Papp V."/>
            <person name="Albert L."/>
            <person name="Andreopoulos W."/>
            <person name="Angelini C."/>
            <person name="Antonin V."/>
            <person name="Barry K.W."/>
            <person name="Bougher N.L."/>
            <person name="Buchanan P."/>
            <person name="Buyck B."/>
            <person name="Bense V."/>
            <person name="Catcheside P."/>
            <person name="Chovatia M."/>
            <person name="Cooper J."/>
            <person name="Damon W."/>
            <person name="Desjardin D."/>
            <person name="Finy P."/>
            <person name="Geml J."/>
            <person name="Haridas S."/>
            <person name="Hughes K."/>
            <person name="Justo A."/>
            <person name="Karasinski D."/>
            <person name="Kautmanova I."/>
            <person name="Kiss B."/>
            <person name="Kocsube S."/>
            <person name="Kotiranta H."/>
            <person name="LaButti K.M."/>
            <person name="Lechner B.E."/>
            <person name="Liimatainen K."/>
            <person name="Lipzen A."/>
            <person name="Lukacs Z."/>
            <person name="Mihaltcheva S."/>
            <person name="Morgado L.N."/>
            <person name="Niskanen T."/>
            <person name="Noordeloos M.E."/>
            <person name="Ohm R.A."/>
            <person name="Ortiz-Santana B."/>
            <person name="Ovrebo C."/>
            <person name="Racz N."/>
            <person name="Riley R."/>
            <person name="Savchenko A."/>
            <person name="Shiryaev A."/>
            <person name="Soop K."/>
            <person name="Spirin V."/>
            <person name="Szebenyi C."/>
            <person name="Tomsovsky M."/>
            <person name="Tulloss R.E."/>
            <person name="Uehling J."/>
            <person name="Grigoriev I.V."/>
            <person name="Vagvolgyi C."/>
            <person name="Papp T."/>
            <person name="Martin F.M."/>
            <person name="Miettinen O."/>
            <person name="Hibbett D.S."/>
            <person name="Nagy L.G."/>
        </authorList>
    </citation>
    <scope>NUCLEOTIDE SEQUENCE [LARGE SCALE GENOMIC DNA]</scope>
    <source>
        <strain evidence="7 8">FP101781</strain>
    </source>
</reference>
<organism evidence="7 8">
    <name type="scientific">Coprinellus micaceus</name>
    <name type="common">Glistening ink-cap mushroom</name>
    <name type="synonym">Coprinus micaceus</name>
    <dbReference type="NCBI Taxonomy" id="71717"/>
    <lineage>
        <taxon>Eukaryota</taxon>
        <taxon>Fungi</taxon>
        <taxon>Dikarya</taxon>
        <taxon>Basidiomycota</taxon>
        <taxon>Agaricomycotina</taxon>
        <taxon>Agaricomycetes</taxon>
        <taxon>Agaricomycetidae</taxon>
        <taxon>Agaricales</taxon>
        <taxon>Agaricineae</taxon>
        <taxon>Psathyrellaceae</taxon>
        <taxon>Coprinellus</taxon>
    </lineage>
</organism>
<dbReference type="Pfam" id="PF11715">
    <property type="entry name" value="Beta-prop_Nup120_160"/>
    <property type="match status" value="1"/>
</dbReference>
<dbReference type="Proteomes" id="UP000298030">
    <property type="component" value="Unassembled WGS sequence"/>
</dbReference>
<gene>
    <name evidence="7" type="ORF">FA13DRAFT_1728425</name>
</gene>
<evidence type="ECO:0000259" key="5">
    <source>
        <dbReference type="Pfam" id="PF23300"/>
    </source>
</evidence>
<accession>A0A4Y7TN13</accession>
<dbReference type="InterPro" id="IPR021717">
    <property type="entry name" value="Nucleoporin_Nup160"/>
</dbReference>
<dbReference type="OrthoDB" id="67716at2759"/>
<evidence type="ECO:0000259" key="4">
    <source>
        <dbReference type="Pfam" id="PF11715"/>
    </source>
</evidence>
<keyword evidence="3" id="KW-0539">Nucleus</keyword>
<dbReference type="GO" id="GO:0005643">
    <property type="term" value="C:nuclear pore"/>
    <property type="evidence" value="ECO:0007669"/>
    <property type="project" value="TreeGrafter"/>
</dbReference>
<keyword evidence="8" id="KW-1185">Reference proteome</keyword>
<comment type="caution">
    <text evidence="7">The sequence shown here is derived from an EMBL/GenBank/DDBJ whole genome shotgun (WGS) entry which is preliminary data.</text>
</comment>
<dbReference type="Pfam" id="PF23300">
    <property type="entry name" value="HEAT_Nup120"/>
    <property type="match status" value="1"/>
</dbReference>
<name>A0A4Y7TN13_COPMI</name>
<feature type="domain" description="Nucleoporin nup120-like HEAT repeat" evidence="5">
    <location>
        <begin position="819"/>
        <end position="984"/>
    </location>
</feature>
<evidence type="ECO:0000313" key="7">
    <source>
        <dbReference type="EMBL" id="TEB35580.1"/>
    </source>
</evidence>
<evidence type="ECO:0000259" key="6">
    <source>
        <dbReference type="Pfam" id="PF23347"/>
    </source>
</evidence>
<sequence length="1368" mass="153323">MENFLISTHVSSLSTALTPLSTVIRTTRQQLPLPHPLDHNNIPAEHAIFASVIDAEATGTVLLRLIHGGLIVELVSLSTDVQPLRLIFPSVLLNNPAVFLEDQELHVLAVTEFGSLYRVIVPLQDRDLWKNQAENVWPKEYMIKDFPQNTRGCFVQAQGIYCVAISIPNGSLLRLDVDSLGYDGHEEEWTETVFHHGSFLSQITSLLPSLHSNHPNSADIVSMATHSWPSDIPHVWTLSRDRTLRFWKGKQGCVSSKQLPYISHSLDSSRASSSTPAGSTRSHPLLEEARQNLLKVFTHAGEDGDQLYALSFIPSTSSLSYGGFFCLFDAGRDQLKELAVIECSRRTVHCHLQDFIVDGSNVVTLWENQGRSTVEITNLDFEGYGAGETQTHIWQTAAYGQEPELTPAYMEERLLSPGSLTEKFLEAIFQPGVFSSLSLRAAIDQYTEACLSLPGAPPPQLMGTYSTLAETVAAVVGCTVTLHKDPQSGAFQYANYWTALKRDWEGFVARCREVERSARWPLLLASRHAGEPIIIERERAGCIIIQDTPVYLHRLSKAERVTDPNANIFAAAEALRRKLGPEIMSDLESRLLDMMHQEFAFSLIDILQDQANKLQIWEVLDEGSASWIEGRLQSIDNWDDTLQTALQHIGALEYAVKAEEMETDLTTVEAQSDWFRLLTTRYISVVVEARYELSLSLMTIFLYISRELSSSKAAFVGEVFAVFKGAAMLRYVAAQPAERPSKDGSESSFSEDDVVSRLRNMDVSHNRIPASAPTSLVYLLLTQSSDHGVSVPALAHNLLDNTGLLRSVSPSVATTYEVQFCERIRLLRFFEVARELLSCLPRTPASVFVLAQVWLQTGRFDEAAHLFEKLAGSFGPDSALLPEDVLALTAVLPVAQAIESEFQYYVHISELFKAHHLVSSEVHFAQLAISTAPPFTDTSSLWSVVTKGYADLTLYEEAYAALMATPYEKQKREFASQLVLRMCEENAVARLMAFDFAGISEEVESILSFKARNVDPRQQPNYSRILYTWFIRRGEYRNAALTMYQRALKLQDITTTAQLFVSFGEEQLDSLSIAINALTLVDENSQWVILPVIPDASRKRKGSSKFIPETKFISAKYDSQIVHLADMQRQHTLLSGQIATVKRNPDILVSAEFLLPPTVLVLRLTHHSLFSQALTVASSLKVDMTEIFQQLTTQCIRLSKNPQAVISLDSDWLLTDNSMTWSGSPADRAWRFLRQSLERYDGAHSDYQYAKASLESILQVDRSSPPPPWLVQLIETHHPEYLVRLSLRYEKVDDAVTYLLSLLRKSDQRLTREPNQENSSSTWLPYSLVDQVMVAASSLTSTPPNLAQLRTEVAKRMKRVQKLSHVES</sequence>
<evidence type="ECO:0000256" key="3">
    <source>
        <dbReference type="ARBA" id="ARBA00023242"/>
    </source>
</evidence>
<dbReference type="InterPro" id="IPR059141">
    <property type="entry name" value="Beta-prop_Nup120_160"/>
</dbReference>